<keyword evidence="1" id="KW-0472">Membrane</keyword>
<evidence type="ECO:0000313" key="2">
    <source>
        <dbReference type="EMBL" id="TPE52344.1"/>
    </source>
</evidence>
<organism evidence="2 3">
    <name type="scientific">Maribrevibacterium harenarium</name>
    <dbReference type="NCBI Taxonomy" id="2589817"/>
    <lineage>
        <taxon>Bacteria</taxon>
        <taxon>Pseudomonadati</taxon>
        <taxon>Pseudomonadota</taxon>
        <taxon>Gammaproteobacteria</taxon>
        <taxon>Oceanospirillales</taxon>
        <taxon>Oceanospirillaceae</taxon>
        <taxon>Maribrevibacterium</taxon>
    </lineage>
</organism>
<dbReference type="EMBL" id="VFRR01000012">
    <property type="protein sequence ID" value="TPE52344.1"/>
    <property type="molecule type" value="Genomic_DNA"/>
</dbReference>
<dbReference type="Proteomes" id="UP000315901">
    <property type="component" value="Unassembled WGS sequence"/>
</dbReference>
<comment type="caution">
    <text evidence="2">The sequence shown here is derived from an EMBL/GenBank/DDBJ whole genome shotgun (WGS) entry which is preliminary data.</text>
</comment>
<reference evidence="2 3" key="1">
    <citation type="submission" date="2019-06" db="EMBL/GenBank/DDBJ databases">
        <title>A novel bacterium of genus Marinomonas, isolated from coastal sand.</title>
        <authorList>
            <person name="Huang H."/>
            <person name="Mo K."/>
            <person name="Hu Y."/>
        </authorList>
    </citation>
    <scope>NUCLEOTIDE SEQUENCE [LARGE SCALE GENOMIC DNA]</scope>
    <source>
        <strain evidence="2 3">HB171799</strain>
    </source>
</reference>
<keyword evidence="1" id="KW-1133">Transmembrane helix</keyword>
<dbReference type="RefSeq" id="WP_140588245.1">
    <property type="nucleotide sequence ID" value="NZ_VFRR01000012.1"/>
</dbReference>
<dbReference type="AlphaFoldDB" id="A0A501WW48"/>
<proteinExistence type="predicted"/>
<sequence>MAETLRNPTYLLVRSGMRVAALVVTLLVVAGFFLPSDYVIRRSQLISSDQMQSIGLAWQDARLWHRWMPLPEGSSVRATALQDRFEVLDGADVIRQTIQIVDRTSDGFHFIVQPVANSSPIDNKLFLDSKGDTLELVWEIRGELSVGFLGPYLALVADSIAGDNLVKGLSVLSKLD</sequence>
<feature type="transmembrane region" description="Helical" evidence="1">
    <location>
        <begin position="20"/>
        <end position="40"/>
    </location>
</feature>
<keyword evidence="1" id="KW-0812">Transmembrane</keyword>
<dbReference type="OrthoDB" id="9807923at2"/>
<accession>A0A501WW48</accession>
<evidence type="ECO:0000256" key="1">
    <source>
        <dbReference type="SAM" id="Phobius"/>
    </source>
</evidence>
<evidence type="ECO:0008006" key="4">
    <source>
        <dbReference type="Google" id="ProtNLM"/>
    </source>
</evidence>
<evidence type="ECO:0000313" key="3">
    <source>
        <dbReference type="Proteomes" id="UP000315901"/>
    </source>
</evidence>
<name>A0A501WW48_9GAMM</name>
<keyword evidence="3" id="KW-1185">Reference proteome</keyword>
<gene>
    <name evidence="2" type="ORF">FJM67_07855</name>
</gene>
<protein>
    <recommendedName>
        <fullName evidence="4">Polyketide cyclase</fullName>
    </recommendedName>
</protein>